<dbReference type="InterPro" id="IPR012337">
    <property type="entry name" value="RNaseH-like_sf"/>
</dbReference>
<dbReference type="Gene3D" id="2.40.70.10">
    <property type="entry name" value="Acid Proteases"/>
    <property type="match status" value="1"/>
</dbReference>
<organism evidence="3 4">
    <name type="scientific">Tanacetum coccineum</name>
    <dbReference type="NCBI Taxonomy" id="301880"/>
    <lineage>
        <taxon>Eukaryota</taxon>
        <taxon>Viridiplantae</taxon>
        <taxon>Streptophyta</taxon>
        <taxon>Embryophyta</taxon>
        <taxon>Tracheophyta</taxon>
        <taxon>Spermatophyta</taxon>
        <taxon>Magnoliopsida</taxon>
        <taxon>eudicotyledons</taxon>
        <taxon>Gunneridae</taxon>
        <taxon>Pentapetalae</taxon>
        <taxon>asterids</taxon>
        <taxon>campanulids</taxon>
        <taxon>Asterales</taxon>
        <taxon>Asteraceae</taxon>
        <taxon>Asteroideae</taxon>
        <taxon>Anthemideae</taxon>
        <taxon>Anthemidinae</taxon>
        <taxon>Tanacetum</taxon>
    </lineage>
</organism>
<protein>
    <submittedName>
        <fullName evidence="3">Zinc finger, CCHC-type containing protein</fullName>
    </submittedName>
</protein>
<feature type="region of interest" description="Disordered" evidence="1">
    <location>
        <begin position="1"/>
        <end position="51"/>
    </location>
</feature>
<dbReference type="EMBL" id="BQNB010015980">
    <property type="protein sequence ID" value="GJT46374.1"/>
    <property type="molecule type" value="Genomic_DNA"/>
</dbReference>
<gene>
    <name evidence="3" type="ORF">Tco_0955089</name>
</gene>
<dbReference type="Proteomes" id="UP001151760">
    <property type="component" value="Unassembled WGS sequence"/>
</dbReference>
<evidence type="ECO:0000259" key="2">
    <source>
        <dbReference type="PROSITE" id="PS50994"/>
    </source>
</evidence>
<evidence type="ECO:0000313" key="4">
    <source>
        <dbReference type="Proteomes" id="UP001151760"/>
    </source>
</evidence>
<accession>A0ABQ5E6C1</accession>
<feature type="domain" description="Integrase catalytic" evidence="2">
    <location>
        <begin position="584"/>
        <end position="758"/>
    </location>
</feature>
<reference evidence="3" key="2">
    <citation type="submission" date="2022-01" db="EMBL/GenBank/DDBJ databases">
        <authorList>
            <person name="Yamashiro T."/>
            <person name="Shiraishi A."/>
            <person name="Satake H."/>
            <person name="Nakayama K."/>
        </authorList>
    </citation>
    <scope>NUCLEOTIDE SEQUENCE</scope>
</reference>
<evidence type="ECO:0000313" key="3">
    <source>
        <dbReference type="EMBL" id="GJT46374.1"/>
    </source>
</evidence>
<dbReference type="InterPro" id="IPR001584">
    <property type="entry name" value="Integrase_cat-core"/>
</dbReference>
<feature type="compositionally biased region" description="Pro residues" evidence="1">
    <location>
        <begin position="1"/>
        <end position="10"/>
    </location>
</feature>
<dbReference type="PANTHER" id="PTHR33067">
    <property type="entry name" value="RNA-DIRECTED DNA POLYMERASE-RELATED"/>
    <property type="match status" value="1"/>
</dbReference>
<dbReference type="PROSITE" id="PS50994">
    <property type="entry name" value="INTEGRASE"/>
    <property type="match status" value="1"/>
</dbReference>
<dbReference type="SUPFAM" id="SSF53098">
    <property type="entry name" value="Ribonuclease H-like"/>
    <property type="match status" value="1"/>
</dbReference>
<reference evidence="3" key="1">
    <citation type="journal article" date="2022" name="Int. J. Mol. Sci.">
        <title>Draft Genome of Tanacetum Coccineum: Genomic Comparison of Closely Related Tanacetum-Family Plants.</title>
        <authorList>
            <person name="Yamashiro T."/>
            <person name="Shiraishi A."/>
            <person name="Nakayama K."/>
            <person name="Satake H."/>
        </authorList>
    </citation>
    <scope>NUCLEOTIDE SEQUENCE</scope>
</reference>
<proteinExistence type="predicted"/>
<dbReference type="InterPro" id="IPR021109">
    <property type="entry name" value="Peptidase_aspartic_dom_sf"/>
</dbReference>
<dbReference type="CDD" id="cd00303">
    <property type="entry name" value="retropepsin_like"/>
    <property type="match status" value="1"/>
</dbReference>
<feature type="compositionally biased region" description="Low complexity" evidence="1">
    <location>
        <begin position="13"/>
        <end position="51"/>
    </location>
</feature>
<dbReference type="PANTHER" id="PTHR33067:SF9">
    <property type="entry name" value="RNA-DIRECTED DNA POLYMERASE"/>
    <property type="match status" value="1"/>
</dbReference>
<dbReference type="InterPro" id="IPR036397">
    <property type="entry name" value="RNaseH_sf"/>
</dbReference>
<comment type="caution">
    <text evidence="3">The sequence shown here is derived from an EMBL/GenBank/DDBJ whole genome shotgun (WGS) entry which is preliminary data.</text>
</comment>
<dbReference type="Gene3D" id="3.30.420.10">
    <property type="entry name" value="Ribonuclease H-like superfamily/Ribonuclease H"/>
    <property type="match status" value="1"/>
</dbReference>
<keyword evidence="4" id="KW-1185">Reference proteome</keyword>
<sequence>MGPPGFPPPNMLNSQNYNQNWYNQNQGNYQAPNNQGFNQQRGQNFNQGNNNYQAPNYQAPNNQAQVGPSNELLNYMKSNEATLRAMQTQMSNMKSELQNEFKSSFTNQFSSIETKTNKLENQNNQIMNMFTNLTIQRQSPLGLGSLPSNTITNPRASNSLKRLPSSSWEIIKNLALYDHEGWNDTKDFVKPVKAIFTPQGISKTLDRRLLELEDQINFLLKGSRPTLRSSTHIPYAYADVVYSNPSPQSQNEPPKLNPFNFREHAGPSPQPQALGTTFEARVRDYMAAHTERMERFENAIFKQREEINDRMFEMFRLLKELITSKTSEKVLIREEAKFPVTKNVNSISLSRGEEERSDKTDATLDNTVKPTDQVRSKGKVQIMFTLGPVYEAILKKKITRKEDVKGNFEIPCSIGGLKHVDVLVDQGSDVNVMPYSTYMKLTDEMPTETDIRLSLASHLYIYPLEIAEDVLVEVAEHVYLIDFMILDIKENEKRPFILGTPFLTTANAAIKFDKGTITLRSGKSKISFHRIPDSPCMIKKGVKNDIEPIAPTMTVNRLVLEWEEMIKLHLEREMWRRNFIVKGMSSQQKKKFFKDVKHYFWDDPYLFRVSEDQVIRRCVYGQEAVDILTACHNGPTEGHHGANYTAKKVFDSGFYWPTIYRDAHDLVTRDRSTHFCNDQFEKVMLKYGVTHRLSTPYHPQTSGQVEVSNYGLKCILERTIGNNRASWSDKLDDALWAFRTAFKTPIGCTPYKIVIAPDYEDSRARGFVLRSLELQSLA</sequence>
<evidence type="ECO:0000256" key="1">
    <source>
        <dbReference type="SAM" id="MobiDB-lite"/>
    </source>
</evidence>
<name>A0ABQ5E6C1_9ASTR</name>